<dbReference type="GO" id="GO:0003729">
    <property type="term" value="F:mRNA binding"/>
    <property type="evidence" value="ECO:0007669"/>
    <property type="project" value="TreeGrafter"/>
</dbReference>
<evidence type="ECO:0000259" key="4">
    <source>
        <dbReference type="PROSITE" id="PS50102"/>
    </source>
</evidence>
<dbReference type="GO" id="GO:0005634">
    <property type="term" value="C:nucleus"/>
    <property type="evidence" value="ECO:0007669"/>
    <property type="project" value="TreeGrafter"/>
</dbReference>
<feature type="compositionally biased region" description="Gly residues" evidence="3">
    <location>
        <begin position="80"/>
        <end position="91"/>
    </location>
</feature>
<dbReference type="PROSITE" id="PS50102">
    <property type="entry name" value="RRM"/>
    <property type="match status" value="1"/>
</dbReference>
<evidence type="ECO:0000256" key="3">
    <source>
        <dbReference type="SAM" id="MobiDB-lite"/>
    </source>
</evidence>
<dbReference type="PANTHER" id="PTHR48025">
    <property type="entry name" value="OS02G0815200 PROTEIN"/>
    <property type="match status" value="1"/>
</dbReference>
<dbReference type="SUPFAM" id="SSF54928">
    <property type="entry name" value="RNA-binding domain, RBD"/>
    <property type="match status" value="1"/>
</dbReference>
<reference evidence="5" key="1">
    <citation type="journal article" date="2021" name="Mol. Ecol. Resour.">
        <title>Phylogenomic analyses of the genus Drosophila reveals genomic signals of climate adaptation.</title>
        <authorList>
            <person name="Li F."/>
            <person name="Rane R.V."/>
            <person name="Luria V."/>
            <person name="Xiong Z."/>
            <person name="Chen J."/>
            <person name="Li Z."/>
            <person name="Catullo R.A."/>
            <person name="Griffin P.C."/>
            <person name="Schiffer M."/>
            <person name="Pearce S."/>
            <person name="Lee S.F."/>
            <person name="McElroy K."/>
            <person name="Stocker A."/>
            <person name="Shirriffs J."/>
            <person name="Cockerell F."/>
            <person name="Coppin C."/>
            <person name="Sgro C.M."/>
            <person name="Karger A."/>
            <person name="Cain J.W."/>
            <person name="Weber J.A."/>
            <person name="Santpere G."/>
            <person name="Kirschner M.W."/>
            <person name="Hoffmann A.A."/>
            <person name="Oakeshott J.G."/>
            <person name="Zhang G."/>
        </authorList>
    </citation>
    <scope>NUCLEOTIDE SEQUENCE</scope>
    <source>
        <strain evidence="5">BGI-SZ-2011g</strain>
    </source>
</reference>
<name>A0AAD4JT60_9MUSC</name>
<dbReference type="AlphaFoldDB" id="A0AAD4JT60"/>
<dbReference type="InterPro" id="IPR000504">
    <property type="entry name" value="RRM_dom"/>
</dbReference>
<dbReference type="PANTHER" id="PTHR48025:SF1">
    <property type="entry name" value="RRM DOMAIN-CONTAINING PROTEIN"/>
    <property type="match status" value="1"/>
</dbReference>
<proteinExistence type="predicted"/>
<dbReference type="Gene3D" id="3.30.70.330">
    <property type="match status" value="1"/>
</dbReference>
<dbReference type="InterPro" id="IPR012677">
    <property type="entry name" value="Nucleotide-bd_a/b_plait_sf"/>
</dbReference>
<dbReference type="SMART" id="SM00360">
    <property type="entry name" value="RRM"/>
    <property type="match status" value="1"/>
</dbReference>
<feature type="domain" description="RRM" evidence="4">
    <location>
        <begin position="4"/>
        <end position="74"/>
    </location>
</feature>
<keyword evidence="1 2" id="KW-0694">RNA-binding</keyword>
<feature type="compositionally biased region" description="Gly residues" evidence="3">
    <location>
        <begin position="287"/>
        <end position="306"/>
    </location>
</feature>
<dbReference type="Pfam" id="PF00076">
    <property type="entry name" value="RRM_1"/>
    <property type="match status" value="1"/>
</dbReference>
<dbReference type="FunFam" id="3.30.70.330:FF:001212">
    <property type="entry name" value="Uncharacterized protein, isoform A"/>
    <property type="match status" value="1"/>
</dbReference>
<protein>
    <recommendedName>
        <fullName evidence="4">RRM domain-containing protein</fullName>
    </recommendedName>
</protein>
<accession>A0AAD4JT60</accession>
<dbReference type="EMBL" id="JAJJHW010003409">
    <property type="protein sequence ID" value="KAH8359228.1"/>
    <property type="molecule type" value="Genomic_DNA"/>
</dbReference>
<feature type="compositionally biased region" description="Polar residues" evidence="3">
    <location>
        <begin position="141"/>
        <end position="182"/>
    </location>
</feature>
<gene>
    <name evidence="5" type="ORF">KR093_005305</name>
</gene>
<evidence type="ECO:0000313" key="6">
    <source>
        <dbReference type="Proteomes" id="UP001200034"/>
    </source>
</evidence>
<feature type="region of interest" description="Disordered" evidence="3">
    <location>
        <begin position="67"/>
        <end position="369"/>
    </location>
</feature>
<organism evidence="5 6">
    <name type="scientific">Drosophila rubida</name>
    <dbReference type="NCBI Taxonomy" id="30044"/>
    <lineage>
        <taxon>Eukaryota</taxon>
        <taxon>Metazoa</taxon>
        <taxon>Ecdysozoa</taxon>
        <taxon>Arthropoda</taxon>
        <taxon>Hexapoda</taxon>
        <taxon>Insecta</taxon>
        <taxon>Pterygota</taxon>
        <taxon>Neoptera</taxon>
        <taxon>Endopterygota</taxon>
        <taxon>Diptera</taxon>
        <taxon>Brachycera</taxon>
        <taxon>Muscomorpha</taxon>
        <taxon>Ephydroidea</taxon>
        <taxon>Drosophilidae</taxon>
        <taxon>Drosophila</taxon>
    </lineage>
</organism>
<evidence type="ECO:0000313" key="5">
    <source>
        <dbReference type="EMBL" id="KAH8359228.1"/>
    </source>
</evidence>
<dbReference type="Proteomes" id="UP001200034">
    <property type="component" value="Unassembled WGS sequence"/>
</dbReference>
<feature type="compositionally biased region" description="Basic and acidic residues" evidence="3">
    <location>
        <begin position="214"/>
        <end position="229"/>
    </location>
</feature>
<feature type="compositionally biased region" description="Polar residues" evidence="3">
    <location>
        <begin position="249"/>
        <end position="276"/>
    </location>
</feature>
<evidence type="ECO:0000256" key="1">
    <source>
        <dbReference type="ARBA" id="ARBA00022884"/>
    </source>
</evidence>
<sequence length="369" mass="38282">MSTAKVFVGSLPPGCKPEELRHLFTNYGVVVECDIMNRCGFVHLETIEMAEAAIAALNGIEFKGQPIVVEPGRPKDRRGGGGGSGGSGGGPSNRRPMQGGSFNRGGHISGNNFRGAAGGGGVNRVSSSNDSHFGPMRNEGSFRQQRSAPYNKGLQQQNQSFDGPPQQSFKNKFNQSGGNMSHNDFHNGPLSGGVGGHRGGGGGFGGPGTSKNIGQDRRGFALPAVDHHQQQQQQMSFGGAKQGRFGNGPLTSGTNADNGMFQRNRNNPGMNSGNTQAGRGGFSANRGGFGGRGGFNARRGGGGGNGQSSSSSFNKHGPTNGHHHHNAANSYQSDFPPLGSQGGSVPGNRNRFNGPPRPALNMGGGNRRF</sequence>
<evidence type="ECO:0000256" key="2">
    <source>
        <dbReference type="PROSITE-ProRule" id="PRU00176"/>
    </source>
</evidence>
<dbReference type="InterPro" id="IPR050502">
    <property type="entry name" value="Euk_RNA-bind_prot"/>
</dbReference>
<comment type="caution">
    <text evidence="5">The sequence shown here is derived from an EMBL/GenBank/DDBJ whole genome shotgun (WGS) entry which is preliminary data.</text>
</comment>
<dbReference type="InterPro" id="IPR035979">
    <property type="entry name" value="RBD_domain_sf"/>
</dbReference>
<feature type="compositionally biased region" description="Gly residues" evidence="3">
    <location>
        <begin position="190"/>
        <end position="208"/>
    </location>
</feature>
<keyword evidence="6" id="KW-1185">Reference proteome</keyword>